<organism evidence="2 3">
    <name type="scientific">Phyllotreta striolata</name>
    <name type="common">Striped flea beetle</name>
    <name type="synonym">Crioceris striolata</name>
    <dbReference type="NCBI Taxonomy" id="444603"/>
    <lineage>
        <taxon>Eukaryota</taxon>
        <taxon>Metazoa</taxon>
        <taxon>Ecdysozoa</taxon>
        <taxon>Arthropoda</taxon>
        <taxon>Hexapoda</taxon>
        <taxon>Insecta</taxon>
        <taxon>Pterygota</taxon>
        <taxon>Neoptera</taxon>
        <taxon>Endopterygota</taxon>
        <taxon>Coleoptera</taxon>
        <taxon>Polyphaga</taxon>
        <taxon>Cucujiformia</taxon>
        <taxon>Chrysomeloidea</taxon>
        <taxon>Chrysomelidae</taxon>
        <taxon>Galerucinae</taxon>
        <taxon>Alticini</taxon>
        <taxon>Phyllotreta</taxon>
    </lineage>
</organism>
<feature type="compositionally biased region" description="Polar residues" evidence="1">
    <location>
        <begin position="46"/>
        <end position="61"/>
    </location>
</feature>
<gene>
    <name evidence="2" type="ORF">PHYEVI_LOCUS9469</name>
</gene>
<accession>A0A9N9TRD5</accession>
<evidence type="ECO:0000313" key="3">
    <source>
        <dbReference type="Proteomes" id="UP001153712"/>
    </source>
</evidence>
<protein>
    <submittedName>
        <fullName evidence="2">Uncharacterized protein</fullName>
    </submittedName>
</protein>
<dbReference type="AlphaFoldDB" id="A0A9N9TRD5"/>
<dbReference type="EMBL" id="OU900099">
    <property type="protein sequence ID" value="CAG9863170.1"/>
    <property type="molecule type" value="Genomic_DNA"/>
</dbReference>
<feature type="region of interest" description="Disordered" evidence="1">
    <location>
        <begin position="1"/>
        <end position="61"/>
    </location>
</feature>
<feature type="compositionally biased region" description="Polar residues" evidence="1">
    <location>
        <begin position="8"/>
        <end position="37"/>
    </location>
</feature>
<evidence type="ECO:0000256" key="1">
    <source>
        <dbReference type="SAM" id="MobiDB-lite"/>
    </source>
</evidence>
<proteinExistence type="predicted"/>
<sequence>MDQRATDNRSNQKNPNNDAYYSSRGQENPNANSSNMSKADVDNRSRQLNPNNSDYYKSRQN</sequence>
<dbReference type="OrthoDB" id="6764432at2759"/>
<keyword evidence="3" id="KW-1185">Reference proteome</keyword>
<name>A0A9N9TRD5_PHYSR</name>
<reference evidence="2" key="1">
    <citation type="submission" date="2022-01" db="EMBL/GenBank/DDBJ databases">
        <authorList>
            <person name="King R."/>
        </authorList>
    </citation>
    <scope>NUCLEOTIDE SEQUENCE</scope>
</reference>
<dbReference type="Proteomes" id="UP001153712">
    <property type="component" value="Chromosome 6"/>
</dbReference>
<evidence type="ECO:0000313" key="2">
    <source>
        <dbReference type="EMBL" id="CAG9863170.1"/>
    </source>
</evidence>